<comment type="caution">
    <text evidence="5">The sequence shown here is derived from an EMBL/GenBank/DDBJ whole genome shotgun (WGS) entry which is preliminary data.</text>
</comment>
<feature type="domain" description="Beta-ketoacyl-[acyl-carrier-protein] synthase III C-terminal" evidence="3">
    <location>
        <begin position="229"/>
        <end position="315"/>
    </location>
</feature>
<reference evidence="6" key="1">
    <citation type="submission" date="2023-07" db="EMBL/GenBank/DDBJ databases">
        <title>Dyadobacter sp. nov 'subterranea' isolated from contaminted grondwater.</title>
        <authorList>
            <person name="Szabo I."/>
            <person name="Al-Omari J."/>
            <person name="Szerdahelyi S.G."/>
            <person name="Rado J."/>
        </authorList>
    </citation>
    <scope>NUCLEOTIDE SEQUENCE [LARGE SCALE GENOMIC DNA]</scope>
    <source>
        <strain evidence="6">UP-52</strain>
    </source>
</reference>
<feature type="domain" description="Beta-ketoacyl-[acyl-carrier-protein] synthase III N-terminal" evidence="4">
    <location>
        <begin position="108"/>
        <end position="176"/>
    </location>
</feature>
<protein>
    <submittedName>
        <fullName evidence="5">Ketoacyl-ACP synthase III</fullName>
    </submittedName>
</protein>
<evidence type="ECO:0000256" key="2">
    <source>
        <dbReference type="ARBA" id="ARBA00023315"/>
    </source>
</evidence>
<proteinExistence type="predicted"/>
<dbReference type="InterPro" id="IPR013747">
    <property type="entry name" value="ACP_syn_III_C"/>
</dbReference>
<sequence length="316" mass="34237">MYINTLSHYLPSEVIGNEYFTKLNNLSSEWIVERTGIYERRKAGEGENTATMAIEAVNLLLAGDKVPYSKNEIDLIVGGTYTPYDTIVTVAHAVQHHLALPDIPVVTISSACSSLLNAIEIVEGYFAMGKASKALVIVSDHNTAYYNESDTVSGHLWGDGASAILISKERQSESDMFIKKLITGGAATSGKAIEAVVLRPNDRGVVMPFGRDVFQNACIYMPKVSQQVLQACGLTINDLDYLIPHQANHRISLNVINTLGIPAEKLISNIQYLGNTGCAGCAIALSENREKFKKGENIVITVFGGGYSYGAMLITI</sequence>
<dbReference type="Proteomes" id="UP000634134">
    <property type="component" value="Unassembled WGS sequence"/>
</dbReference>
<keyword evidence="2" id="KW-0012">Acyltransferase</keyword>
<dbReference type="SUPFAM" id="SSF53901">
    <property type="entry name" value="Thiolase-like"/>
    <property type="match status" value="1"/>
</dbReference>
<dbReference type="RefSeq" id="WP_194124322.1">
    <property type="nucleotide sequence ID" value="NZ_JACYGY010000002.1"/>
</dbReference>
<evidence type="ECO:0000256" key="1">
    <source>
        <dbReference type="ARBA" id="ARBA00022679"/>
    </source>
</evidence>
<dbReference type="EMBL" id="JACYGY010000002">
    <property type="protein sequence ID" value="MBE9466062.1"/>
    <property type="molecule type" value="Genomic_DNA"/>
</dbReference>
<keyword evidence="6" id="KW-1185">Reference proteome</keyword>
<accession>A0ABR9WKN3</accession>
<dbReference type="PANTHER" id="PTHR34069">
    <property type="entry name" value="3-OXOACYL-[ACYL-CARRIER-PROTEIN] SYNTHASE 3"/>
    <property type="match status" value="1"/>
</dbReference>
<dbReference type="PANTHER" id="PTHR34069:SF2">
    <property type="entry name" value="BETA-KETOACYL-[ACYL-CARRIER-PROTEIN] SYNTHASE III"/>
    <property type="match status" value="1"/>
</dbReference>
<name>A0ABR9WKN3_9BACT</name>
<keyword evidence="1" id="KW-0808">Transferase</keyword>
<dbReference type="Pfam" id="PF08545">
    <property type="entry name" value="ACP_syn_III"/>
    <property type="match status" value="1"/>
</dbReference>
<gene>
    <name evidence="5" type="ORF">IEE83_29685</name>
</gene>
<dbReference type="InterPro" id="IPR016039">
    <property type="entry name" value="Thiolase-like"/>
</dbReference>
<evidence type="ECO:0000259" key="4">
    <source>
        <dbReference type="Pfam" id="PF08545"/>
    </source>
</evidence>
<evidence type="ECO:0000313" key="5">
    <source>
        <dbReference type="EMBL" id="MBE9466062.1"/>
    </source>
</evidence>
<organism evidence="5 6">
    <name type="scientific">Dyadobacter subterraneus</name>
    <dbReference type="NCBI Taxonomy" id="2773304"/>
    <lineage>
        <taxon>Bacteria</taxon>
        <taxon>Pseudomonadati</taxon>
        <taxon>Bacteroidota</taxon>
        <taxon>Cytophagia</taxon>
        <taxon>Cytophagales</taxon>
        <taxon>Spirosomataceae</taxon>
        <taxon>Dyadobacter</taxon>
    </lineage>
</organism>
<dbReference type="Pfam" id="PF08541">
    <property type="entry name" value="ACP_syn_III_C"/>
    <property type="match status" value="1"/>
</dbReference>
<evidence type="ECO:0000259" key="3">
    <source>
        <dbReference type="Pfam" id="PF08541"/>
    </source>
</evidence>
<dbReference type="Gene3D" id="3.40.47.10">
    <property type="match status" value="1"/>
</dbReference>
<dbReference type="InterPro" id="IPR013751">
    <property type="entry name" value="ACP_syn_III_N"/>
</dbReference>
<evidence type="ECO:0000313" key="6">
    <source>
        <dbReference type="Proteomes" id="UP000634134"/>
    </source>
</evidence>
<dbReference type="CDD" id="cd00830">
    <property type="entry name" value="KAS_III"/>
    <property type="match status" value="1"/>
</dbReference>